<sequence>THQKAEQRSTLEPGSSQTQRSEQREMAARKISDVETIMKMNPNPDENEVKPNPNDTIMKKEEFKPKTGSVFPAKKRLVKTMMFEYIAEKSSVFFHGGSSSTEPTKTQKKGN</sequence>
<evidence type="ECO:0000256" key="1">
    <source>
        <dbReference type="SAM" id="MobiDB-lite"/>
    </source>
</evidence>
<evidence type="ECO:0000313" key="2">
    <source>
        <dbReference type="EMBL" id="PON51434.1"/>
    </source>
</evidence>
<accession>A0A2P5BRR5</accession>
<keyword evidence="3" id="KW-1185">Reference proteome</keyword>
<feature type="non-terminal residue" evidence="2">
    <location>
        <position position="1"/>
    </location>
</feature>
<protein>
    <submittedName>
        <fullName evidence="2">Uncharacterized protein</fullName>
    </submittedName>
</protein>
<proteinExistence type="predicted"/>
<dbReference type="AlphaFoldDB" id="A0A2P5BRR5"/>
<feature type="compositionally biased region" description="Polar residues" evidence="1">
    <location>
        <begin position="10"/>
        <end position="20"/>
    </location>
</feature>
<dbReference type="Proteomes" id="UP000237105">
    <property type="component" value="Unassembled WGS sequence"/>
</dbReference>
<comment type="caution">
    <text evidence="2">The sequence shown here is derived from an EMBL/GenBank/DDBJ whole genome shotgun (WGS) entry which is preliminary data.</text>
</comment>
<dbReference type="EMBL" id="JXTB01000233">
    <property type="protein sequence ID" value="PON51434.1"/>
    <property type="molecule type" value="Genomic_DNA"/>
</dbReference>
<reference evidence="3" key="1">
    <citation type="submission" date="2016-06" db="EMBL/GenBank/DDBJ databases">
        <title>Parallel loss of symbiosis genes in relatives of nitrogen-fixing non-legume Parasponia.</title>
        <authorList>
            <person name="Van Velzen R."/>
            <person name="Holmer R."/>
            <person name="Bu F."/>
            <person name="Rutten L."/>
            <person name="Van Zeijl A."/>
            <person name="Liu W."/>
            <person name="Santuari L."/>
            <person name="Cao Q."/>
            <person name="Sharma T."/>
            <person name="Shen D."/>
            <person name="Roswanjaya Y."/>
            <person name="Wardhani T."/>
            <person name="Kalhor M.S."/>
            <person name="Jansen J."/>
            <person name="Van den Hoogen J."/>
            <person name="Gungor B."/>
            <person name="Hartog M."/>
            <person name="Hontelez J."/>
            <person name="Verver J."/>
            <person name="Yang W.-C."/>
            <person name="Schijlen E."/>
            <person name="Repin R."/>
            <person name="Schilthuizen M."/>
            <person name="Schranz E."/>
            <person name="Heidstra R."/>
            <person name="Miyata K."/>
            <person name="Fedorova E."/>
            <person name="Kohlen W."/>
            <person name="Bisseling T."/>
            <person name="Smit S."/>
            <person name="Geurts R."/>
        </authorList>
    </citation>
    <scope>NUCLEOTIDE SEQUENCE [LARGE SCALE GENOMIC DNA]</scope>
    <source>
        <strain evidence="3">cv. WU1-14</strain>
    </source>
</reference>
<organism evidence="2 3">
    <name type="scientific">Parasponia andersonii</name>
    <name type="common">Sponia andersonii</name>
    <dbReference type="NCBI Taxonomy" id="3476"/>
    <lineage>
        <taxon>Eukaryota</taxon>
        <taxon>Viridiplantae</taxon>
        <taxon>Streptophyta</taxon>
        <taxon>Embryophyta</taxon>
        <taxon>Tracheophyta</taxon>
        <taxon>Spermatophyta</taxon>
        <taxon>Magnoliopsida</taxon>
        <taxon>eudicotyledons</taxon>
        <taxon>Gunneridae</taxon>
        <taxon>Pentapetalae</taxon>
        <taxon>rosids</taxon>
        <taxon>fabids</taxon>
        <taxon>Rosales</taxon>
        <taxon>Cannabaceae</taxon>
        <taxon>Parasponia</taxon>
    </lineage>
</organism>
<feature type="region of interest" description="Disordered" evidence="1">
    <location>
        <begin position="1"/>
        <end position="59"/>
    </location>
</feature>
<gene>
    <name evidence="2" type="ORF">PanWU01x14_216780</name>
</gene>
<name>A0A2P5BRR5_PARAD</name>
<feature type="compositionally biased region" description="Basic and acidic residues" evidence="1">
    <location>
        <begin position="21"/>
        <end position="33"/>
    </location>
</feature>
<evidence type="ECO:0000313" key="3">
    <source>
        <dbReference type="Proteomes" id="UP000237105"/>
    </source>
</evidence>
<dbReference type="OrthoDB" id="1747351at2759"/>